<name>A0A9D5Q4W3_9BACT</name>
<evidence type="ECO:0000313" key="3">
    <source>
        <dbReference type="Proteomes" id="UP000649604"/>
    </source>
</evidence>
<comment type="caution">
    <text evidence="2">The sequence shown here is derived from an EMBL/GenBank/DDBJ whole genome shotgun (WGS) entry which is preliminary data.</text>
</comment>
<accession>A0A9D5Q4W3</accession>
<keyword evidence="1" id="KW-0472">Membrane</keyword>
<proteinExistence type="predicted"/>
<protein>
    <submittedName>
        <fullName evidence="2">Uncharacterized protein</fullName>
    </submittedName>
</protein>
<gene>
    <name evidence="2" type="ORF">GF339_05260</name>
</gene>
<keyword evidence="1" id="KW-0812">Transmembrane</keyword>
<evidence type="ECO:0000313" key="2">
    <source>
        <dbReference type="EMBL" id="MBD3323970.1"/>
    </source>
</evidence>
<dbReference type="Proteomes" id="UP000649604">
    <property type="component" value="Unassembled WGS sequence"/>
</dbReference>
<evidence type="ECO:0000256" key="1">
    <source>
        <dbReference type="SAM" id="Phobius"/>
    </source>
</evidence>
<sequence>MQSLRGRPLIWREIPSFLTPIWEMVCGVAAVIALLLGKIFIGVLFVCLFCVPIVLYALRLYTLAQGSIGLLDALRFYGVYFPARAIGTTLGIFRVIKS</sequence>
<feature type="transmembrane region" description="Helical" evidence="1">
    <location>
        <begin position="21"/>
        <end position="54"/>
    </location>
</feature>
<dbReference type="EMBL" id="WJJP01000167">
    <property type="protein sequence ID" value="MBD3323970.1"/>
    <property type="molecule type" value="Genomic_DNA"/>
</dbReference>
<dbReference type="AlphaFoldDB" id="A0A9D5Q4W3"/>
<organism evidence="2 3">
    <name type="scientific">candidate division KSB3 bacterium</name>
    <dbReference type="NCBI Taxonomy" id="2044937"/>
    <lineage>
        <taxon>Bacteria</taxon>
        <taxon>candidate division KSB3</taxon>
    </lineage>
</organism>
<keyword evidence="1" id="KW-1133">Transmembrane helix</keyword>
<reference evidence="2" key="1">
    <citation type="submission" date="2019-11" db="EMBL/GenBank/DDBJ databases">
        <title>Microbial mats filling the niche in hypersaline microbial mats.</title>
        <authorList>
            <person name="Wong H.L."/>
            <person name="Macleod F.I."/>
            <person name="White R.A. III"/>
            <person name="Burns B.P."/>
        </authorList>
    </citation>
    <scope>NUCLEOTIDE SEQUENCE</scope>
    <source>
        <strain evidence="2">Rbin_158</strain>
    </source>
</reference>
<feature type="transmembrane region" description="Helical" evidence="1">
    <location>
        <begin position="74"/>
        <end position="96"/>
    </location>
</feature>